<keyword evidence="1" id="KW-0472">Membrane</keyword>
<evidence type="ECO:0000256" key="1">
    <source>
        <dbReference type="SAM" id="Phobius"/>
    </source>
</evidence>
<feature type="non-terminal residue" evidence="2">
    <location>
        <position position="1"/>
    </location>
</feature>
<evidence type="ECO:0000313" key="3">
    <source>
        <dbReference type="Proteomes" id="UP000602905"/>
    </source>
</evidence>
<feature type="transmembrane region" description="Helical" evidence="1">
    <location>
        <begin position="297"/>
        <end position="318"/>
    </location>
</feature>
<sequence length="377" mass="42830">MAPRPRRYLPHGFQEKATPDGRTYWIDFRPLPPSWLAPADVRANNPDLFSEDDCKSVSDIKTPLALENVRLPKGVERHYTPSGSVYYVDSRPRASWVDPRTVDFNIDTEREEYAQNSTVLFTGGEYLGSFQVNVFDYFIMNTGLEPPPDAHIEFRLLMDLTKWRLAQSLSGYPDSRIDEVDTLIEMLNARISACPDLNKLKPMDGAFIRACYRHISSEADMAAYGPSNKANLTPETPTYAWLAFKFIMYAILLGAPLNYAHRLKKADWVQWSSRHRWTDQQRALDGFLKSLTNEWNLINLTVGSFTTFVSAAVGLLTVEGLSTISQTAILIALIMALASLVMSVTFVWRYQRQLTNIHDLRKIMASTGRSTFTSHSR</sequence>
<comment type="caution">
    <text evidence="2">The sequence shown here is derived from an EMBL/GenBank/DDBJ whole genome shotgun (WGS) entry which is preliminary data.</text>
</comment>
<dbReference type="Proteomes" id="UP000602905">
    <property type="component" value="Unassembled WGS sequence"/>
</dbReference>
<dbReference type="Gene3D" id="2.20.70.10">
    <property type="match status" value="1"/>
</dbReference>
<keyword evidence="1" id="KW-1133">Transmembrane helix</keyword>
<proteinExistence type="predicted"/>
<evidence type="ECO:0008006" key="4">
    <source>
        <dbReference type="Google" id="ProtNLM"/>
    </source>
</evidence>
<feature type="transmembrane region" description="Helical" evidence="1">
    <location>
        <begin position="239"/>
        <end position="260"/>
    </location>
</feature>
<dbReference type="EMBL" id="JACYCD010000047">
    <property type="protein sequence ID" value="KAF8710688.1"/>
    <property type="molecule type" value="Genomic_DNA"/>
</dbReference>
<gene>
    <name evidence="2" type="ORF">RHS03_02481</name>
</gene>
<organism evidence="2 3">
    <name type="scientific">Rhizoctonia solani</name>
    <dbReference type="NCBI Taxonomy" id="456999"/>
    <lineage>
        <taxon>Eukaryota</taxon>
        <taxon>Fungi</taxon>
        <taxon>Dikarya</taxon>
        <taxon>Basidiomycota</taxon>
        <taxon>Agaricomycotina</taxon>
        <taxon>Agaricomycetes</taxon>
        <taxon>Cantharellales</taxon>
        <taxon>Ceratobasidiaceae</taxon>
        <taxon>Rhizoctonia</taxon>
    </lineage>
</organism>
<dbReference type="AlphaFoldDB" id="A0A8H7I0K1"/>
<protein>
    <recommendedName>
        <fullName evidence="4">WW domain-containing protein</fullName>
    </recommendedName>
</protein>
<reference evidence="2" key="1">
    <citation type="submission" date="2020-09" db="EMBL/GenBank/DDBJ databases">
        <title>Comparative genome analyses of four rice-infecting Rhizoctonia solani isolates reveal extensive enrichment of homogalacturonan modification genes.</title>
        <authorList>
            <person name="Lee D.-Y."/>
            <person name="Jeon J."/>
            <person name="Kim K.-T."/>
            <person name="Cheong K."/>
            <person name="Song H."/>
            <person name="Choi G."/>
            <person name="Ko J."/>
            <person name="Opiyo S.O."/>
            <person name="Zuo S."/>
            <person name="Madhav S."/>
            <person name="Lee Y.-H."/>
            <person name="Wang G.-L."/>
        </authorList>
    </citation>
    <scope>NUCLEOTIDE SEQUENCE</scope>
    <source>
        <strain evidence="2">AG1-IA WGL</strain>
    </source>
</reference>
<keyword evidence="1" id="KW-0812">Transmembrane</keyword>
<name>A0A8H7I0K1_9AGAM</name>
<feature type="transmembrane region" description="Helical" evidence="1">
    <location>
        <begin position="324"/>
        <end position="348"/>
    </location>
</feature>
<evidence type="ECO:0000313" key="2">
    <source>
        <dbReference type="EMBL" id="KAF8710688.1"/>
    </source>
</evidence>
<dbReference type="OrthoDB" id="3208379at2759"/>
<accession>A0A8H7I0K1</accession>